<sequence>MSKVTLVTAFFFLALGASTVALTFPEPSTADHDSPTMEQRRYCDRVDQWRREEMLDVDERVRLGEPDTKGVYTQWCAQR</sequence>
<gene>
    <name evidence="2" type="ORF">SAMN04487959_102139</name>
</gene>
<dbReference type="Proteomes" id="UP000199040">
    <property type="component" value="Unassembled WGS sequence"/>
</dbReference>
<dbReference type="EMBL" id="FOPY01000002">
    <property type="protein sequence ID" value="SFH28787.1"/>
    <property type="molecule type" value="Genomic_DNA"/>
</dbReference>
<reference evidence="2 3" key="1">
    <citation type="submission" date="2016-10" db="EMBL/GenBank/DDBJ databases">
        <authorList>
            <person name="de Groot N.N."/>
        </authorList>
    </citation>
    <scope>NUCLEOTIDE SEQUENCE [LARGE SCALE GENOMIC DNA]</scope>
    <source>
        <strain evidence="2 3">CGMCC 1.6848</strain>
    </source>
</reference>
<evidence type="ECO:0000256" key="1">
    <source>
        <dbReference type="SAM" id="SignalP"/>
    </source>
</evidence>
<keyword evidence="1" id="KW-0732">Signal</keyword>
<dbReference type="AlphaFoldDB" id="A0A1I2YT15"/>
<evidence type="ECO:0000313" key="2">
    <source>
        <dbReference type="EMBL" id="SFH28787.1"/>
    </source>
</evidence>
<organism evidence="2 3">
    <name type="scientific">Modicisalibacter xianhensis</name>
    <dbReference type="NCBI Taxonomy" id="442341"/>
    <lineage>
        <taxon>Bacteria</taxon>
        <taxon>Pseudomonadati</taxon>
        <taxon>Pseudomonadota</taxon>
        <taxon>Gammaproteobacteria</taxon>
        <taxon>Oceanospirillales</taxon>
        <taxon>Halomonadaceae</taxon>
        <taxon>Modicisalibacter</taxon>
    </lineage>
</organism>
<feature type="chain" id="PRO_5011481484" description="Secreted protein" evidence="1">
    <location>
        <begin position="24"/>
        <end position="79"/>
    </location>
</feature>
<name>A0A1I2YT15_9GAMM</name>
<feature type="signal peptide" evidence="1">
    <location>
        <begin position="1"/>
        <end position="23"/>
    </location>
</feature>
<accession>A0A1I2YT15</accession>
<keyword evidence="3" id="KW-1185">Reference proteome</keyword>
<evidence type="ECO:0000313" key="3">
    <source>
        <dbReference type="Proteomes" id="UP000199040"/>
    </source>
</evidence>
<protein>
    <recommendedName>
        <fullName evidence="4">Secreted protein</fullName>
    </recommendedName>
</protein>
<dbReference type="RefSeq" id="WP_143097561.1">
    <property type="nucleotide sequence ID" value="NZ_FOPY01000002.1"/>
</dbReference>
<evidence type="ECO:0008006" key="4">
    <source>
        <dbReference type="Google" id="ProtNLM"/>
    </source>
</evidence>
<proteinExistence type="predicted"/>